<evidence type="ECO:0000256" key="3">
    <source>
        <dbReference type="SAM" id="Phobius"/>
    </source>
</evidence>
<feature type="region of interest" description="Disordered" evidence="2">
    <location>
        <begin position="202"/>
        <end position="223"/>
    </location>
</feature>
<dbReference type="AlphaFoldDB" id="A0A8J4XLW4"/>
<sequence length="670" mass="73277">MPIPSVEVLAATPLHPALHVSKTEQGFPEGVDELKSLGSPVPMPCSQPMHYFRLAVVLVMGVGITLVLRGFVLEADKLRQVMRAWRDAGPHTTVLGKVRRHLAVSWLASPRDPLAECGFPLGDSWGEVLPMVVGSKERLACLERQVQKAEQEHKTFVFWFVLIVYVAVVVVFVALVAGCSWARQTLARHHCPYEKGSEAVPLPAPGRTAGRASPAGHAAASQEVKHTEVEDVLEEAGEQVLPLQEPDPVTDQNSLESQITADAGEDEEANCPVRRNLLVPRRFMERLKTGAGKRYLHRHLGGRFSVLILVDAAPRRLHIKGALNKVPEYYVALKTLLAEWRTREAATPQHFCIPVELAASTPQHLPAPPAARLAVLAVLAAVSVAWAAPVGELRAEHRELPHDILSGLPVASPNSFSWSKPDGSYRYGMQGDDQWRVESRDADGAVQGRYVYKTPEGRVVDVSYESGPQGYRARGDAIPGGAAPLDQVGQDHHTVVQDVASLRQDQLQQTQDTRDKFSSPYGALLLRDVEKTQPSGNGVFTFSDADNFAIITDVFDTNTPRRPLALSMTSLSYLESFSCSSNSHDTHRNAALGQTRDSPVETKGTLLIGVLIFLTVTAMHVTVSAGIGASYSGEKILSRPFNYHEYVEHATDLSDISSLFPLQTMSMKNR</sequence>
<proteinExistence type="predicted"/>
<keyword evidence="3" id="KW-0812">Transmembrane</keyword>
<dbReference type="Pfam" id="PF00379">
    <property type="entry name" value="Chitin_bind_4"/>
    <property type="match status" value="1"/>
</dbReference>
<protein>
    <recommendedName>
        <fullName evidence="6">Cuticle protein 6</fullName>
    </recommendedName>
</protein>
<feature type="transmembrane region" description="Helical" evidence="3">
    <location>
        <begin position="156"/>
        <end position="178"/>
    </location>
</feature>
<accession>A0A8J4XLW4</accession>
<gene>
    <name evidence="4" type="ORF">GWK47_024285</name>
</gene>
<keyword evidence="1" id="KW-0193">Cuticle</keyword>
<organism evidence="4 5">
    <name type="scientific">Chionoecetes opilio</name>
    <name type="common">Atlantic snow crab</name>
    <name type="synonym">Cancer opilio</name>
    <dbReference type="NCBI Taxonomy" id="41210"/>
    <lineage>
        <taxon>Eukaryota</taxon>
        <taxon>Metazoa</taxon>
        <taxon>Ecdysozoa</taxon>
        <taxon>Arthropoda</taxon>
        <taxon>Crustacea</taxon>
        <taxon>Multicrustacea</taxon>
        <taxon>Malacostraca</taxon>
        <taxon>Eumalacostraca</taxon>
        <taxon>Eucarida</taxon>
        <taxon>Decapoda</taxon>
        <taxon>Pleocyemata</taxon>
        <taxon>Brachyura</taxon>
        <taxon>Eubrachyura</taxon>
        <taxon>Majoidea</taxon>
        <taxon>Majidae</taxon>
        <taxon>Chionoecetes</taxon>
    </lineage>
</organism>
<evidence type="ECO:0000313" key="4">
    <source>
        <dbReference type="EMBL" id="KAG0706839.1"/>
    </source>
</evidence>
<dbReference type="EMBL" id="JACEEZ010024902">
    <property type="protein sequence ID" value="KAG0706839.1"/>
    <property type="molecule type" value="Genomic_DNA"/>
</dbReference>
<dbReference type="Proteomes" id="UP000770661">
    <property type="component" value="Unassembled WGS sequence"/>
</dbReference>
<keyword evidence="5" id="KW-1185">Reference proteome</keyword>
<feature type="compositionally biased region" description="Low complexity" evidence="2">
    <location>
        <begin position="209"/>
        <end position="221"/>
    </location>
</feature>
<dbReference type="InterPro" id="IPR000618">
    <property type="entry name" value="Insect_cuticle"/>
</dbReference>
<reference evidence="4" key="1">
    <citation type="submission" date="2020-07" db="EMBL/GenBank/DDBJ databases">
        <title>The High-quality genome of the commercially important snow crab, Chionoecetes opilio.</title>
        <authorList>
            <person name="Jeong J.-H."/>
            <person name="Ryu S."/>
        </authorList>
    </citation>
    <scope>NUCLEOTIDE SEQUENCE</scope>
    <source>
        <strain evidence="4">MADBK_172401_WGS</strain>
        <tissue evidence="4">Digestive gland</tissue>
    </source>
</reference>
<evidence type="ECO:0000256" key="2">
    <source>
        <dbReference type="SAM" id="MobiDB-lite"/>
    </source>
</evidence>
<evidence type="ECO:0000313" key="5">
    <source>
        <dbReference type="Proteomes" id="UP000770661"/>
    </source>
</evidence>
<dbReference type="GO" id="GO:0042302">
    <property type="term" value="F:structural constituent of cuticle"/>
    <property type="evidence" value="ECO:0007669"/>
    <property type="project" value="UniProtKB-UniRule"/>
</dbReference>
<evidence type="ECO:0000256" key="1">
    <source>
        <dbReference type="PROSITE-ProRule" id="PRU00497"/>
    </source>
</evidence>
<dbReference type="PROSITE" id="PS51155">
    <property type="entry name" value="CHIT_BIND_RR_2"/>
    <property type="match status" value="1"/>
</dbReference>
<dbReference type="OrthoDB" id="6371055at2759"/>
<keyword evidence="3" id="KW-1133">Transmembrane helix</keyword>
<feature type="transmembrane region" description="Helical" evidence="3">
    <location>
        <begin position="51"/>
        <end position="73"/>
    </location>
</feature>
<keyword evidence="3" id="KW-0472">Membrane</keyword>
<evidence type="ECO:0008006" key="6">
    <source>
        <dbReference type="Google" id="ProtNLM"/>
    </source>
</evidence>
<name>A0A8J4XLW4_CHIOP</name>
<comment type="caution">
    <text evidence="4">The sequence shown here is derived from an EMBL/GenBank/DDBJ whole genome shotgun (WGS) entry which is preliminary data.</text>
</comment>